<protein>
    <recommendedName>
        <fullName evidence="9">ABC transporter permease</fullName>
    </recommendedName>
</protein>
<evidence type="ECO:0000256" key="4">
    <source>
        <dbReference type="ARBA" id="ARBA00022989"/>
    </source>
</evidence>
<evidence type="ECO:0000313" key="8">
    <source>
        <dbReference type="Proteomes" id="UP000467148"/>
    </source>
</evidence>
<evidence type="ECO:0000313" key="7">
    <source>
        <dbReference type="EMBL" id="BBY62065.1"/>
    </source>
</evidence>
<feature type="transmembrane region" description="Helical" evidence="6">
    <location>
        <begin position="305"/>
        <end position="323"/>
    </location>
</feature>
<evidence type="ECO:0000256" key="5">
    <source>
        <dbReference type="ARBA" id="ARBA00023136"/>
    </source>
</evidence>
<feature type="transmembrane region" description="Helical" evidence="6">
    <location>
        <begin position="172"/>
        <end position="198"/>
    </location>
</feature>
<feature type="transmembrane region" description="Helical" evidence="6">
    <location>
        <begin position="29"/>
        <end position="51"/>
    </location>
</feature>
<keyword evidence="4 6" id="KW-1133">Transmembrane helix</keyword>
<feature type="transmembrane region" description="Helical" evidence="6">
    <location>
        <begin position="63"/>
        <end position="81"/>
    </location>
</feature>
<feature type="transmembrane region" description="Helical" evidence="6">
    <location>
        <begin position="279"/>
        <end position="299"/>
    </location>
</feature>
<evidence type="ECO:0000256" key="6">
    <source>
        <dbReference type="SAM" id="Phobius"/>
    </source>
</evidence>
<keyword evidence="2" id="KW-1003">Cell membrane</keyword>
<feature type="transmembrane region" description="Helical" evidence="6">
    <location>
        <begin position="129"/>
        <end position="152"/>
    </location>
</feature>
<evidence type="ECO:0000256" key="2">
    <source>
        <dbReference type="ARBA" id="ARBA00022475"/>
    </source>
</evidence>
<feature type="transmembrane region" description="Helical" evidence="6">
    <location>
        <begin position="87"/>
        <end position="117"/>
    </location>
</feature>
<dbReference type="EMBL" id="AP022596">
    <property type="protein sequence ID" value="BBY62065.1"/>
    <property type="molecule type" value="Genomic_DNA"/>
</dbReference>
<dbReference type="PANTHER" id="PTHR32196:SF72">
    <property type="entry name" value="RIBOSE IMPORT PERMEASE PROTEIN RBSC"/>
    <property type="match status" value="1"/>
</dbReference>
<dbReference type="KEGG" id="mhev:MHEL_03080"/>
<dbReference type="Pfam" id="PF02653">
    <property type="entry name" value="BPD_transp_2"/>
    <property type="match status" value="1"/>
</dbReference>
<dbReference type="Proteomes" id="UP000467148">
    <property type="component" value="Chromosome"/>
</dbReference>
<keyword evidence="3 6" id="KW-0812">Transmembrane</keyword>
<dbReference type="InterPro" id="IPR001851">
    <property type="entry name" value="ABC_transp_permease"/>
</dbReference>
<gene>
    <name evidence="7" type="ORF">MHEL_03080</name>
</gene>
<evidence type="ECO:0000256" key="1">
    <source>
        <dbReference type="ARBA" id="ARBA00004651"/>
    </source>
</evidence>
<reference evidence="7 8" key="1">
    <citation type="journal article" date="2019" name="Emerg. Microbes Infect.">
        <title>Comprehensive subspecies identification of 175 nontuberculous mycobacteria species based on 7547 genomic profiles.</title>
        <authorList>
            <person name="Matsumoto Y."/>
            <person name="Kinjo T."/>
            <person name="Motooka D."/>
            <person name="Nabeya D."/>
            <person name="Jung N."/>
            <person name="Uechi K."/>
            <person name="Horii T."/>
            <person name="Iida T."/>
            <person name="Fujita J."/>
            <person name="Nakamura S."/>
        </authorList>
    </citation>
    <scope>NUCLEOTIDE SEQUENCE [LARGE SCALE GENOMIC DNA]</scope>
    <source>
        <strain evidence="7 8">JCM 30396</strain>
    </source>
</reference>
<feature type="transmembrane region" description="Helical" evidence="6">
    <location>
        <begin position="219"/>
        <end position="240"/>
    </location>
</feature>
<dbReference type="PANTHER" id="PTHR32196">
    <property type="entry name" value="ABC TRANSPORTER PERMEASE PROTEIN YPHD-RELATED-RELATED"/>
    <property type="match status" value="1"/>
</dbReference>
<sequence length="331" mass="33919">MTATARASEELLTERRRSYSEIALRATDWVMPVGTALLMAYFAVVTSQFMTFENLTAIATQNAHVFTVAVVAAMLLMAGYADLSVGSVMALAGVASGLAFLALGFVPGILVGLAVGLGAGLANGLFIGYWNFSPIVVTLGMLAAARGLAQFLAPGSLFGFPDAVGDFGSGTIAGISYLVLIAAIIIVVCMSVMTLLPVGRHIIATGVNRRAAYLSGVDVKRLILVLYAATGAAAGLAGVLQVARLNSAPSSSLGLSFEVTVLTAILLGGIAFTGGRGSIWRVVLGVWLIGMLNNGLTLMNVGVEVSGIVTGVVLIIAAALEAARSTIRARI</sequence>
<evidence type="ECO:0008006" key="9">
    <source>
        <dbReference type="Google" id="ProtNLM"/>
    </source>
</evidence>
<dbReference type="GO" id="GO:0005886">
    <property type="term" value="C:plasma membrane"/>
    <property type="evidence" value="ECO:0007669"/>
    <property type="project" value="UniProtKB-SubCell"/>
</dbReference>
<feature type="transmembrane region" description="Helical" evidence="6">
    <location>
        <begin position="252"/>
        <end position="272"/>
    </location>
</feature>
<proteinExistence type="predicted"/>
<dbReference type="GO" id="GO:0022857">
    <property type="term" value="F:transmembrane transporter activity"/>
    <property type="evidence" value="ECO:0007669"/>
    <property type="project" value="InterPro"/>
</dbReference>
<evidence type="ECO:0000256" key="3">
    <source>
        <dbReference type="ARBA" id="ARBA00022692"/>
    </source>
</evidence>
<keyword evidence="5 6" id="KW-0472">Membrane</keyword>
<organism evidence="7 8">
    <name type="scientific">Mycolicibacterium helvum</name>
    <dbReference type="NCBI Taxonomy" id="1534349"/>
    <lineage>
        <taxon>Bacteria</taxon>
        <taxon>Bacillati</taxon>
        <taxon>Actinomycetota</taxon>
        <taxon>Actinomycetes</taxon>
        <taxon>Mycobacteriales</taxon>
        <taxon>Mycobacteriaceae</taxon>
        <taxon>Mycolicibacterium</taxon>
    </lineage>
</organism>
<dbReference type="CDD" id="cd06579">
    <property type="entry name" value="TM_PBP1_transp_AraH_like"/>
    <property type="match status" value="1"/>
</dbReference>
<keyword evidence="8" id="KW-1185">Reference proteome</keyword>
<dbReference type="RefSeq" id="WP_163745936.1">
    <property type="nucleotide sequence ID" value="NZ_AP022596.1"/>
</dbReference>
<name>A0A7I7T1F8_9MYCO</name>
<dbReference type="AlphaFoldDB" id="A0A7I7T1F8"/>
<comment type="subcellular location">
    <subcellularLocation>
        <location evidence="1">Cell membrane</location>
        <topology evidence="1">Multi-pass membrane protein</topology>
    </subcellularLocation>
</comment>
<accession>A0A7I7T1F8</accession>